<keyword evidence="3" id="KW-1185">Reference proteome</keyword>
<keyword evidence="2" id="KW-0472">Membrane</keyword>
<feature type="compositionally biased region" description="Basic and acidic residues" evidence="1">
    <location>
        <begin position="339"/>
        <end position="359"/>
    </location>
</feature>
<keyword evidence="2" id="KW-0812">Transmembrane</keyword>
<dbReference type="RefSeq" id="XP_022320168.1">
    <property type="nucleotide sequence ID" value="XM_022464460.1"/>
</dbReference>
<dbReference type="RefSeq" id="XP_022320179.1">
    <property type="nucleotide sequence ID" value="XM_022464471.1"/>
</dbReference>
<dbReference type="AlphaFoldDB" id="A0A8B8CWJ1"/>
<proteinExistence type="predicted"/>
<name>A0A8B8CWJ1_CRAVI</name>
<feature type="region of interest" description="Disordered" evidence="1">
    <location>
        <begin position="302"/>
        <end position="372"/>
    </location>
</feature>
<evidence type="ECO:0000313" key="3">
    <source>
        <dbReference type="Proteomes" id="UP000694844"/>
    </source>
</evidence>
<reference evidence="3" key="1">
    <citation type="submission" date="2024-06" db="UniProtKB">
        <authorList>
            <consortium name="RefSeq"/>
        </authorList>
    </citation>
    <scope>NUCLEOTIDE SEQUENCE [LARGE SCALE GENOMIC DNA]</scope>
    <source>
        <tissue evidence="5">Whole sample</tissue>
    </source>
</reference>
<dbReference type="Proteomes" id="UP000694844">
    <property type="component" value="Chromosome 1"/>
</dbReference>
<dbReference type="GeneID" id="111122632"/>
<organism evidence="3 4">
    <name type="scientific">Crassostrea virginica</name>
    <name type="common">Eastern oyster</name>
    <dbReference type="NCBI Taxonomy" id="6565"/>
    <lineage>
        <taxon>Eukaryota</taxon>
        <taxon>Metazoa</taxon>
        <taxon>Spiralia</taxon>
        <taxon>Lophotrochozoa</taxon>
        <taxon>Mollusca</taxon>
        <taxon>Bivalvia</taxon>
        <taxon>Autobranchia</taxon>
        <taxon>Pteriomorphia</taxon>
        <taxon>Ostreida</taxon>
        <taxon>Ostreoidea</taxon>
        <taxon>Ostreidae</taxon>
        <taxon>Crassostrea</taxon>
    </lineage>
</organism>
<accession>A0A8B8CWJ1</accession>
<dbReference type="OrthoDB" id="6208047at2759"/>
<feature type="transmembrane region" description="Helical" evidence="2">
    <location>
        <begin position="232"/>
        <end position="255"/>
    </location>
</feature>
<evidence type="ECO:0000313" key="4">
    <source>
        <dbReference type="RefSeq" id="XP_022320168.1"/>
    </source>
</evidence>
<keyword evidence="2" id="KW-1133">Transmembrane helix</keyword>
<dbReference type="KEGG" id="cvn:111122632"/>
<evidence type="ECO:0000256" key="1">
    <source>
        <dbReference type="SAM" id="MobiDB-lite"/>
    </source>
</evidence>
<evidence type="ECO:0000313" key="5">
    <source>
        <dbReference type="RefSeq" id="XP_022320179.1"/>
    </source>
</evidence>
<gene>
    <name evidence="4 5" type="primary">LOC111122632</name>
</gene>
<sequence>MDLASIRPPYSRLRVTKLHGRNVKSYELDVACGVPYEMVCRQTVTMLIILALLLCPCVSSEVVGKCPRTKAEWERESALLHCQEPYHCVRDDKGHLLQICTQKIWIPKGMCPEYNYQVANIDVTKCASPTCPESFYWSNTVYLYPVCYGPERELTPQVPKPTPQVITEPVLLVKSDYQTTSQVPKPTSQITGKPEVVVTSDYQTNTTLKKRGIDNDITGSLRSPGWERSTSLIVGVSIAGALVVLIAAVTLVYFCRKRKRHNRCKRTGTSICVEEENELHENQAHLDVESKDLQRFLYVQGKGLQGNPPHHDDIQSEEPQGNPPHHDDIQSEEPQGNPPHHDDKQSEEPHGNPPHHDDIQIYIPGGPGTGSQFNDSTRILVLVTSSSEITKHMEEAARATFGRKYIYCQTLALFLERMHEQETTYLWDDFHLNTSDVEAILRKLRDVVSVTSIPFVVTVPLDLWSSNRKKCTSIIDKHVVFKTQYI</sequence>
<protein>
    <submittedName>
        <fullName evidence="4 5">Uncharacterized protein LOC111122632 isoform X1</fullName>
    </submittedName>
</protein>
<evidence type="ECO:0000256" key="2">
    <source>
        <dbReference type="SAM" id="Phobius"/>
    </source>
</evidence>
<reference evidence="4" key="2">
    <citation type="submission" date="2025-04" db="UniProtKB">
        <authorList>
            <consortium name="RefSeq"/>
        </authorList>
    </citation>
    <scope>IDENTIFICATION</scope>
    <source>
        <tissue evidence="4">Whole sample</tissue>
    </source>
</reference>